<proteinExistence type="predicted"/>
<accession>A0ABS5J925</accession>
<gene>
    <name evidence="1" type="ORF">KE626_29975</name>
</gene>
<dbReference type="RefSeq" id="WP_211976756.1">
    <property type="nucleotide sequence ID" value="NZ_CBFHAM010000052.1"/>
</dbReference>
<dbReference type="EMBL" id="JAGTXB010000023">
    <property type="protein sequence ID" value="MBS0031596.1"/>
    <property type="molecule type" value="Genomic_DNA"/>
</dbReference>
<dbReference type="Proteomes" id="UP000676386">
    <property type="component" value="Unassembled WGS sequence"/>
</dbReference>
<comment type="caution">
    <text evidence="1">The sequence shown here is derived from an EMBL/GenBank/DDBJ whole genome shotgun (WGS) entry which is preliminary data.</text>
</comment>
<reference evidence="1 2" key="1">
    <citation type="submission" date="2021-04" db="EMBL/GenBank/DDBJ databases">
        <title>Chitinophaga sp. nov., isolated from the rhizosphere soil.</title>
        <authorList>
            <person name="He S."/>
        </authorList>
    </citation>
    <scope>NUCLEOTIDE SEQUENCE [LARGE SCALE GENOMIC DNA]</scope>
    <source>
        <strain evidence="1 2">2R12</strain>
    </source>
</reference>
<organism evidence="1 2">
    <name type="scientific">Chitinophaga hostae</name>
    <dbReference type="NCBI Taxonomy" id="2831022"/>
    <lineage>
        <taxon>Bacteria</taxon>
        <taxon>Pseudomonadati</taxon>
        <taxon>Bacteroidota</taxon>
        <taxon>Chitinophagia</taxon>
        <taxon>Chitinophagales</taxon>
        <taxon>Chitinophagaceae</taxon>
        <taxon>Chitinophaga</taxon>
    </lineage>
</organism>
<sequence length="70" mass="8170">MQQPTIKITASDIYNNEVLDVTTRFHHFDGKAWYGNIMIDTEREGEVKLSGRHEYNDYQEQYGFILVDAG</sequence>
<evidence type="ECO:0000313" key="1">
    <source>
        <dbReference type="EMBL" id="MBS0031596.1"/>
    </source>
</evidence>
<protein>
    <submittedName>
        <fullName evidence="1">Uncharacterized protein</fullName>
    </submittedName>
</protein>
<evidence type="ECO:0000313" key="2">
    <source>
        <dbReference type="Proteomes" id="UP000676386"/>
    </source>
</evidence>
<keyword evidence="2" id="KW-1185">Reference proteome</keyword>
<name>A0ABS5J925_9BACT</name>